<comment type="caution">
    <text evidence="15">The sequence shown here is derived from an EMBL/GenBank/DDBJ whole genome shotgun (WGS) entry which is preliminary data.</text>
</comment>
<organism evidence="15 16">
    <name type="scientific">Babesia gibsoni</name>
    <dbReference type="NCBI Taxonomy" id="33632"/>
    <lineage>
        <taxon>Eukaryota</taxon>
        <taxon>Sar</taxon>
        <taxon>Alveolata</taxon>
        <taxon>Apicomplexa</taxon>
        <taxon>Aconoidasida</taxon>
        <taxon>Piroplasmida</taxon>
        <taxon>Babesiidae</taxon>
        <taxon>Babesia</taxon>
    </lineage>
</organism>
<comment type="subcellular location">
    <subcellularLocation>
        <location evidence="1">Nucleus</location>
    </subcellularLocation>
</comment>
<dbReference type="GO" id="GO:0006281">
    <property type="term" value="P:DNA repair"/>
    <property type="evidence" value="ECO:0007669"/>
    <property type="project" value="TreeGrafter"/>
</dbReference>
<dbReference type="PROSITE" id="PS50290">
    <property type="entry name" value="PI3_4_KINASE_3"/>
    <property type="match status" value="1"/>
</dbReference>
<evidence type="ECO:0000256" key="2">
    <source>
        <dbReference type="ARBA" id="ARBA00010769"/>
    </source>
</evidence>
<dbReference type="Proteomes" id="UP001230268">
    <property type="component" value="Unassembled WGS sequence"/>
</dbReference>
<evidence type="ECO:0000256" key="1">
    <source>
        <dbReference type="ARBA" id="ARBA00004123"/>
    </source>
</evidence>
<dbReference type="GO" id="GO:0004674">
    <property type="term" value="F:protein serine/threonine kinase activity"/>
    <property type="evidence" value="ECO:0007669"/>
    <property type="project" value="UniProtKB-KW"/>
</dbReference>
<dbReference type="Pfam" id="PF00454">
    <property type="entry name" value="PI3_PI4_kinase"/>
    <property type="match status" value="1"/>
</dbReference>
<evidence type="ECO:0000256" key="11">
    <source>
        <dbReference type="ARBA" id="ARBA00024420"/>
    </source>
</evidence>
<keyword evidence="7" id="KW-0227">DNA damage</keyword>
<dbReference type="Gene3D" id="3.30.1010.10">
    <property type="entry name" value="Phosphatidylinositol 3-kinase Catalytic Subunit, Chain A, domain 4"/>
    <property type="match status" value="1"/>
</dbReference>
<keyword evidence="8" id="KW-0418">Kinase</keyword>
<feature type="region of interest" description="Disordered" evidence="12">
    <location>
        <begin position="2381"/>
        <end position="2407"/>
    </location>
</feature>
<dbReference type="InterPro" id="IPR057564">
    <property type="entry name" value="HEAT_ATR"/>
</dbReference>
<dbReference type="EC" id="2.7.11.1" evidence="3"/>
<dbReference type="InterPro" id="IPR018936">
    <property type="entry name" value="PI3/4_kinase_CS"/>
</dbReference>
<dbReference type="InterPro" id="IPR000403">
    <property type="entry name" value="PI3/4_kinase_cat_dom"/>
</dbReference>
<keyword evidence="10" id="KW-0539">Nucleus</keyword>
<sequence>MEGDVIEEIGMLREALERLGMKEFSELIFDNVASWGTDTETLIRHCWKISQGRTPTLRPTGQHPGHFDYVLYGMLQLYGKKDSANTFTTLEGPNSEAEVTPFSIIVDYILCKILRAIKDMAISGQASQFQRAIRKISALLSQMFNGAYGLELYENLGLQDLKRTILLLRTLLSFFLDHKIDRMYPQGKLPIHTVFIWARCVLHVVNVIKGCMPKILEEFDHDLIIGFKEAVRLAPGKRMWLFIHTMRVVQTAINRVVMTSCGVSSGVNTMIILAVLISEFKYNNRLVKDVAVELRHWDITVEVPTFTSSVFQHSAYPMMELAQSAATYLLERGLKPMSSFTGVENGFMYNVAICQTYLYMNNGYFNFKHKGNFIKRLLGDKRDGGYNTNALLDFLGRLDRCKFTTPNTDVETSSIAVLRAIRLLQEGLFHMIEDAHTRGTRNMTPRRGGSVDWRSIACDIAEANGEEKAQWLSITARTLLVCHLHYFKRKILVKGIHNYDVDYYSSLFKMTVVTLHRCRGYVADEIADILTSILLISLKVVNKTKERDRVMRVVPQTVFCAIVNRAALKNDNYNGDAVATKTWKIDLFRRFSGRQSDRNNAPNPTITLSTVSPRDAILRVTPYAYTNARDLVKQYVHWYKKPYDFLKIMYQNLKDGGLTLTSLFTTASDELNAIYKGYEQFNEMRKEDANDSVDELNTACNSTTQAGSPKCSNKSRKLHYGFSKCLQVSSGDEKSVTIICIASEVAILCLQKHKKIDNKAIALSFIFLNTMVLLLVGVQKLLAEVDESVDVVEKRFMIIELLLETYLHVQAVGIKPWMRSAVRASLSSLMAVCDAVVELLVYRLIKTEVPVSFPMEETTEDRNNFPEPVKWRLLMACLRCITASPTKDIMHVINTLCLFLTHNVDVYRKAVARAHCQGNATEHLNKDWVSNASQMLGSADSDDLTDSLRNSLENANTAEKLIIHAMTRYLSSVAINLKRLKSQKDIDDGLDGNYMDGIMRNILRFMNKTMFIDPSYNVTILVPFIANLSKLMDANKVGEAISLVKHCTETHNMNRRRNSVAYAIPFTSDPRRAIIMIQCRISRIDHSEPKGTNKDIQSGQRSCKHNKKEVVVTKKSCKLSSTTFDMVPYIKEFTLSSAKIPNVCFYCRRRLKSKLRDGYFYVTCSHCLHPSPLLCEGEMDTNNVTNKIYISTKSRFTTRRMADGAMFSMAANTPNKECSNRKLNWDMIISSIANTAKQAIHPRWNPGILAACSKDISDSLAFYLKSVPQANEQVLDVASRLRWIGDAFAIWIIDKQQVYKMLRVLPMDNHYMQFFQGRFDDNLTLMTDSSTDMEHLGCHYFYDALLLSLGSSTQNPTDELGCMDFWKANSVFLFNLSVTTLSQLMNNLLQKVIDSEEKRASKMDIDAKEKNGCKLYGSDMPDVDFHCEFTRSLCCLAQVTSVFSIPLTKLLVSGMALTVVRTATAAKLSDVNKFPRMQNLLDVILSSDVIERIENIHDNTMKAVVCCDSRLNFTLDNCDYKLFQIMQNISKGEMEDHNMEYLRKLDKYKFYAMVRLLWYVTNPHVILKIETVRGNQPLLAVQAAYVESPFKWFLEIMRNSKSNNHKNFEKSPTQISPTSVPIVEGDFAVPGVSVVKLCSGISMYTNMQVATQHKDPTNLLEGTSMGDSEMVNDVIPEMEVMMEYLQENFVRILEYFVAVWLRVGTQKLQFALKNKRVFYPEIYSYKGSQNIKKEHIVRAYNCIAILIYIYHGDMDVFCDRMIEVLTLCPIDTYKSWMLLNCWAAMAAKISSTILGWYAPGIAYHLAKIGSCHVKDTDLHSSEIEKELILAKESYSKGVIEEIKVSLKESGHGERFRPFIDCIVECVNNPSDLSLIHLKLSLLATMVYSDDQIKVPYVTREAAALTANQLFELNPFIFNLIHAREASAKLAMASLLTIAAYSDDFAKEPTSLSIACCSILGYIPCDLSTFRIPKEQLGIVVDLQCSSDDPSDLAALVLRGYLIPNMHMQVALYCIQEILKLLGLYKGGVRSHHELMEMGERWNQTFEPVIRRAIEPYRATSFLRNRAIEDIIETRLEVNTVLDIKSFVWWLLKMLPSSCPTLPLFRACDLAMVKIPSVLSFLLPYIVDSCVQFLDDTQCITIGKRMASLLCNILKRDSYTFGINWQPPYELSSKSGRSFESRDHYTSCQAIFNLLDNVRIMLDRYMKALDGAKGTSSNGDSKGDANQEDGKVDDKKSEEQEIEAENEVIPNDVSSVALQQKDSQNNNEATLDIIRTKIKRLQYISVAVPELLVAHAAISCGSYARGVMIIEKKLTCGPCPYNFSDPGHSLSHGILKDNVQDNGGLPPHAIISLLCRGYCGLADFDSVVCISNIVLNDDPLQSTADANEGSGGDVGTSDTATANEEKKAVAKTKASDAVTGTASKRQRDVCRAFAFECRGKYRQACEVYNKLLKDSQDSRLWASWYRIIQMAGPSFFIKLPKPPEVKKSFDSLIAEAITACWKLSLWDELDDLLVKKRKKDNELLELQTEELSSFDLALVDRTLLSGGSSEMQWTQCTVNGQNDSNVFWESLLMRDPIDVWFMEETADAMSNLHKSRHDSIERTVEEGFKHLIRPLGLAIRESTLVAVKYLEKIASLNAIRLSNRFNSGKYNLDERRFARELISIVHSSTCQRTRNIVNVLGTAKVALELGGKLEASSELLVSLNRTCRINNIDIHIPGKLSLDDEILSARADVVLENALTLHNKGNVDDAIAALNLLARHDFDGFYNLVKIYSESNLLIPKLAVSYMREILQVAPQSFKANLLHAEYLDRLLDHRLKNAQNIRLVLDDTSICSRRSVHKASVEATYKIVGVEGIPGVYSFVQLVAATVYAYLQTLSFVSANRAGSSISSRDQGHITGSSSDRETRQTSEATTGPRSYEPDEQVVTMSYEREGVGNNSTFTSSSTEDNQDIGGNMDIVDILTKVIAILCFYCTPNTTQFSSSVTFESEACQIFSHAIMERFFEYNDAVPQFYWYAVISQLMSRCHHNVLGSCIFQTLVARLVARYPKQALWSTLYFAHSVNARMRKIHANIERKARELSQTTTLVVEYYHSIFKEMSKVAMDTTVSITDKSAMRFQGLWKVLNSQGCREFVIIPTIHNLSFEHIINYDMKEAESRMCGLNDNMQVLRSKQKPKKIGFITTSGRIVHFLVKNEVKGDLRKDKRMMEVTQYLAMLLKKHYNGLPIQCYSVVSLTEVAGIIEWVPNMATMRALVMDELRRVLDGADKESKSYVTKYATSVTSKKFGESLKLFRTLCEKRPPVLHRAYYNIFKRDPAAWFCARKEYIHTCAVWSILGYIVGLGDRHAENILLNITTGQIMHVDFDCLFGKGIQLAIPELVPFRMTQNVVCNMGVCGTATDGPFYSEALKFLQMLHQNRQKITAILMSFVFDPLIEWNRGEGVTNADTDSQKVIQCIEDKLRGALNVVIPSVEINSRLFTRDQPDDTSDLHVFKTFETVAEIMEPRQQLQQLIHVATSHTHLSKMFVGWAPWM</sequence>
<dbReference type="GO" id="GO:0000077">
    <property type="term" value="P:DNA damage checkpoint signaling"/>
    <property type="evidence" value="ECO:0007669"/>
    <property type="project" value="TreeGrafter"/>
</dbReference>
<protein>
    <recommendedName>
        <fullName evidence="11">Serine/threonine-protein kinase ATR</fullName>
        <ecNumber evidence="3">2.7.11.1</ecNumber>
    </recommendedName>
</protein>
<evidence type="ECO:0000256" key="7">
    <source>
        <dbReference type="ARBA" id="ARBA00022763"/>
    </source>
</evidence>
<reference evidence="15" key="1">
    <citation type="submission" date="2023-08" db="EMBL/GenBank/DDBJ databases">
        <title>Draft sequence of the Babesia gibsoni genome.</title>
        <authorList>
            <person name="Yamagishi J.Y."/>
            <person name="Xuan X.X."/>
        </authorList>
    </citation>
    <scope>NUCLEOTIDE SEQUENCE</scope>
    <source>
        <strain evidence="15">Azabu</strain>
    </source>
</reference>
<evidence type="ECO:0000259" key="13">
    <source>
        <dbReference type="PROSITE" id="PS50290"/>
    </source>
</evidence>
<dbReference type="EMBL" id="JAVEPI010000002">
    <property type="protein sequence ID" value="KAK1444037.1"/>
    <property type="molecule type" value="Genomic_DNA"/>
</dbReference>
<feature type="region of interest" description="Disordered" evidence="12">
    <location>
        <begin position="2884"/>
        <end position="2920"/>
    </location>
</feature>
<evidence type="ECO:0000256" key="10">
    <source>
        <dbReference type="ARBA" id="ARBA00023242"/>
    </source>
</evidence>
<dbReference type="Pfam" id="PF23593">
    <property type="entry name" value="HEAT_ATR"/>
    <property type="match status" value="1"/>
</dbReference>
<proteinExistence type="inferred from homology"/>
<keyword evidence="6" id="KW-0547">Nucleotide-binding</keyword>
<dbReference type="CDD" id="cd00892">
    <property type="entry name" value="PIKKc_ATR"/>
    <property type="match status" value="1"/>
</dbReference>
<evidence type="ECO:0000259" key="14">
    <source>
        <dbReference type="PROSITE" id="PS51190"/>
    </source>
</evidence>
<dbReference type="InterPro" id="IPR011009">
    <property type="entry name" value="Kinase-like_dom_sf"/>
</dbReference>
<evidence type="ECO:0000256" key="5">
    <source>
        <dbReference type="ARBA" id="ARBA00022679"/>
    </source>
</evidence>
<dbReference type="PROSITE" id="PS51190">
    <property type="entry name" value="FATC"/>
    <property type="match status" value="1"/>
</dbReference>
<dbReference type="GO" id="GO:0000723">
    <property type="term" value="P:telomere maintenance"/>
    <property type="evidence" value="ECO:0007669"/>
    <property type="project" value="TreeGrafter"/>
</dbReference>
<evidence type="ECO:0000256" key="8">
    <source>
        <dbReference type="ARBA" id="ARBA00022777"/>
    </source>
</evidence>
<dbReference type="SMART" id="SM00146">
    <property type="entry name" value="PI3Kc"/>
    <property type="match status" value="1"/>
</dbReference>
<dbReference type="GO" id="GO:0005694">
    <property type="term" value="C:chromosome"/>
    <property type="evidence" value="ECO:0007669"/>
    <property type="project" value="TreeGrafter"/>
</dbReference>
<feature type="compositionally biased region" description="Basic and acidic residues" evidence="12">
    <location>
        <begin position="2220"/>
        <end position="2238"/>
    </location>
</feature>
<evidence type="ECO:0000256" key="12">
    <source>
        <dbReference type="SAM" id="MobiDB-lite"/>
    </source>
</evidence>
<keyword evidence="16" id="KW-1185">Reference proteome</keyword>
<dbReference type="InterPro" id="IPR036940">
    <property type="entry name" value="PI3/4_kinase_cat_sf"/>
</dbReference>
<feature type="domain" description="PI3K/PI4K catalytic" evidence="13">
    <location>
        <begin position="3157"/>
        <end position="3469"/>
    </location>
</feature>
<keyword evidence="4" id="KW-0723">Serine/threonine-protein kinase</keyword>
<dbReference type="PANTHER" id="PTHR11139">
    <property type="entry name" value="ATAXIA TELANGIECTASIA MUTATED ATM -RELATED"/>
    <property type="match status" value="1"/>
</dbReference>
<feature type="region of interest" description="Disordered" evidence="12">
    <location>
        <begin position="2211"/>
        <end position="2248"/>
    </location>
</feature>
<feature type="compositionally biased region" description="Polar residues" evidence="12">
    <location>
        <begin position="2884"/>
        <end position="2898"/>
    </location>
</feature>
<keyword evidence="5" id="KW-0808">Transferase</keyword>
<dbReference type="SMART" id="SM01343">
    <property type="entry name" value="FATC"/>
    <property type="match status" value="1"/>
</dbReference>
<accession>A0AAD8PET0</accession>
<feature type="domain" description="FATC" evidence="14">
    <location>
        <begin position="3494"/>
        <end position="3526"/>
    </location>
</feature>
<dbReference type="PANTHER" id="PTHR11139:SF69">
    <property type="entry name" value="SERINE_THREONINE-PROTEIN KINASE ATR"/>
    <property type="match status" value="1"/>
</dbReference>
<dbReference type="GO" id="GO:0005524">
    <property type="term" value="F:ATP binding"/>
    <property type="evidence" value="ECO:0007669"/>
    <property type="project" value="UniProtKB-KW"/>
</dbReference>
<evidence type="ECO:0000256" key="3">
    <source>
        <dbReference type="ARBA" id="ARBA00012513"/>
    </source>
</evidence>
<dbReference type="InterPro" id="IPR050517">
    <property type="entry name" value="DDR_Repair_Kinase"/>
</dbReference>
<evidence type="ECO:0000313" key="15">
    <source>
        <dbReference type="EMBL" id="KAK1444037.1"/>
    </source>
</evidence>
<evidence type="ECO:0000313" key="16">
    <source>
        <dbReference type="Proteomes" id="UP001230268"/>
    </source>
</evidence>
<evidence type="ECO:0000256" key="9">
    <source>
        <dbReference type="ARBA" id="ARBA00022840"/>
    </source>
</evidence>
<gene>
    <name evidence="15" type="ORF">BgAZ_209130</name>
</gene>
<evidence type="ECO:0000256" key="6">
    <source>
        <dbReference type="ARBA" id="ARBA00022741"/>
    </source>
</evidence>
<dbReference type="SUPFAM" id="SSF56112">
    <property type="entry name" value="Protein kinase-like (PK-like)"/>
    <property type="match status" value="1"/>
</dbReference>
<dbReference type="InterPro" id="IPR003152">
    <property type="entry name" value="FATC_dom"/>
</dbReference>
<dbReference type="GO" id="GO:0005634">
    <property type="term" value="C:nucleus"/>
    <property type="evidence" value="ECO:0007669"/>
    <property type="project" value="UniProtKB-SubCell"/>
</dbReference>
<keyword evidence="9" id="KW-0067">ATP-binding</keyword>
<comment type="similarity">
    <text evidence="2">Belongs to the PI3/PI4-kinase family. ATM subfamily.</text>
</comment>
<dbReference type="PROSITE" id="PS00916">
    <property type="entry name" value="PI3_4_KINASE_2"/>
    <property type="match status" value="1"/>
</dbReference>
<dbReference type="Gene3D" id="1.10.1070.11">
    <property type="entry name" value="Phosphatidylinositol 3-/4-kinase, catalytic domain"/>
    <property type="match status" value="1"/>
</dbReference>
<evidence type="ECO:0000256" key="4">
    <source>
        <dbReference type="ARBA" id="ARBA00022527"/>
    </source>
</evidence>
<name>A0AAD8PET0_BABGI</name>
<dbReference type="Pfam" id="PF02260">
    <property type="entry name" value="FATC"/>
    <property type="match status" value="1"/>
</dbReference>